<proteinExistence type="predicted"/>
<organism evidence="1 2">
    <name type="scientific">Christiangramia aestuarii</name>
    <dbReference type="NCBI Taxonomy" id="1028746"/>
    <lineage>
        <taxon>Bacteria</taxon>
        <taxon>Pseudomonadati</taxon>
        <taxon>Bacteroidota</taxon>
        <taxon>Flavobacteriia</taxon>
        <taxon>Flavobacteriales</taxon>
        <taxon>Flavobacteriaceae</taxon>
        <taxon>Christiangramia</taxon>
    </lineage>
</organism>
<dbReference type="Gene3D" id="3.40.630.40">
    <property type="entry name" value="Zn-dependent exopeptidases"/>
    <property type="match status" value="1"/>
</dbReference>
<keyword evidence="1" id="KW-0378">Hydrolase</keyword>
<dbReference type="SUPFAM" id="SSF53187">
    <property type="entry name" value="Zn-dependent exopeptidases"/>
    <property type="match status" value="1"/>
</dbReference>
<sequence>MKLLLSCEHAFPSIPKEYQYLFESDQQILDTHEAFDLGAFDLYKFLDPIADSSHYQEVGRLLVESNRSPWHKKLFSRFSKDLPLDEKKKILSEFYEPYREKVQNSIRKMIEQGHDVLHFSVHSFTPVLHGLERKADIGILYDPGRKMEKTLALKIKEDLQQKLPGFRIRSNYPYLGKADGFTTSLRKIFPERYAGIELEVNQKCVEDNLMEEKIKKAVFYALQQIKKV</sequence>
<dbReference type="AlphaFoldDB" id="A0A7K1LPP2"/>
<dbReference type="Proteomes" id="UP000460416">
    <property type="component" value="Unassembled WGS sequence"/>
</dbReference>
<dbReference type="Pfam" id="PF05013">
    <property type="entry name" value="FGase"/>
    <property type="match status" value="1"/>
</dbReference>
<dbReference type="EMBL" id="VJVW01000003">
    <property type="protein sequence ID" value="MUP42754.1"/>
    <property type="molecule type" value="Genomic_DNA"/>
</dbReference>
<protein>
    <submittedName>
        <fullName evidence="1">N-formylglutamate amidohydrolase</fullName>
    </submittedName>
</protein>
<name>A0A7K1LPP2_9FLAO</name>
<gene>
    <name evidence="1" type="ORF">FLP08_09220</name>
</gene>
<evidence type="ECO:0000313" key="2">
    <source>
        <dbReference type="Proteomes" id="UP000460416"/>
    </source>
</evidence>
<evidence type="ECO:0000313" key="1">
    <source>
        <dbReference type="EMBL" id="MUP42754.1"/>
    </source>
</evidence>
<keyword evidence="2" id="KW-1185">Reference proteome</keyword>
<comment type="caution">
    <text evidence="1">The sequence shown here is derived from an EMBL/GenBank/DDBJ whole genome shotgun (WGS) entry which is preliminary data.</text>
</comment>
<accession>A0A7K1LPP2</accession>
<reference evidence="1 2" key="1">
    <citation type="submission" date="2019-07" db="EMBL/GenBank/DDBJ databases">
        <title>Gramella aestuarii sp. nov., isolated from a tidal flat, and emended description of Gramella echinicola.</title>
        <authorList>
            <person name="Liu L."/>
        </authorList>
    </citation>
    <scope>NUCLEOTIDE SEQUENCE [LARGE SCALE GENOMIC DNA]</scope>
    <source>
        <strain evidence="1 2">BS12</strain>
    </source>
</reference>
<dbReference type="OrthoDB" id="9815326at2"/>
<dbReference type="InterPro" id="IPR007709">
    <property type="entry name" value="N-FG_amidohydro"/>
</dbReference>
<dbReference type="GO" id="GO:0016787">
    <property type="term" value="F:hydrolase activity"/>
    <property type="evidence" value="ECO:0007669"/>
    <property type="project" value="UniProtKB-KW"/>
</dbReference>